<keyword evidence="5 11" id="KW-0808">Transferase</keyword>
<evidence type="ECO:0000256" key="11">
    <source>
        <dbReference type="HAMAP-Rule" id="MF_00109"/>
    </source>
</evidence>
<keyword evidence="9 11" id="KW-0057">Aromatic amino acid biosynthesis</keyword>
<dbReference type="PANTHER" id="PTHR21087:SF16">
    <property type="entry name" value="SHIKIMATE KINASE 1, CHLOROPLASTIC"/>
    <property type="match status" value="1"/>
</dbReference>
<keyword evidence="8 11" id="KW-0067">ATP-binding</keyword>
<feature type="binding site" evidence="11">
    <location>
        <position position="18"/>
    </location>
    <ligand>
        <name>Mg(2+)</name>
        <dbReference type="ChEBI" id="CHEBI:18420"/>
    </ligand>
</feature>
<evidence type="ECO:0000256" key="3">
    <source>
        <dbReference type="ARBA" id="ARBA00012154"/>
    </source>
</evidence>
<evidence type="ECO:0000256" key="9">
    <source>
        <dbReference type="ARBA" id="ARBA00023141"/>
    </source>
</evidence>
<protein>
    <recommendedName>
        <fullName evidence="3 11">Shikimate kinase</fullName>
        <shortName evidence="11">SK</shortName>
        <ecNumber evidence="3 11">2.7.1.71</ecNumber>
    </recommendedName>
</protein>
<proteinExistence type="inferred from homology"/>
<name>A0A0K8QK03_9GAMM</name>
<dbReference type="GO" id="GO:0000287">
    <property type="term" value="F:magnesium ion binding"/>
    <property type="evidence" value="ECO:0007669"/>
    <property type="project" value="UniProtKB-UniRule"/>
</dbReference>
<dbReference type="PROSITE" id="PS01128">
    <property type="entry name" value="SHIKIMATE_KINASE"/>
    <property type="match status" value="1"/>
</dbReference>
<evidence type="ECO:0000256" key="2">
    <source>
        <dbReference type="ARBA" id="ARBA00006997"/>
    </source>
</evidence>
<evidence type="ECO:0000256" key="1">
    <source>
        <dbReference type="ARBA" id="ARBA00004842"/>
    </source>
</evidence>
<comment type="cofactor">
    <cofactor evidence="11">
        <name>Mg(2+)</name>
        <dbReference type="ChEBI" id="CHEBI:18420"/>
    </cofactor>
    <text evidence="11">Binds 1 Mg(2+) ion per subunit.</text>
</comment>
<dbReference type="GO" id="GO:0004765">
    <property type="term" value="F:shikimate kinase activity"/>
    <property type="evidence" value="ECO:0007669"/>
    <property type="project" value="UniProtKB-UniRule"/>
</dbReference>
<feature type="binding site" evidence="11">
    <location>
        <position position="82"/>
    </location>
    <ligand>
        <name>substrate</name>
    </ligand>
</feature>
<dbReference type="PANTHER" id="PTHR21087">
    <property type="entry name" value="SHIKIMATE KINASE"/>
    <property type="match status" value="1"/>
</dbReference>
<comment type="function">
    <text evidence="11">Catalyzes the specific phosphorylation of the 3-hydroxyl group of shikimic acid using ATP as a cosubstrate.</text>
</comment>
<dbReference type="Gene3D" id="3.40.50.300">
    <property type="entry name" value="P-loop containing nucleotide triphosphate hydrolases"/>
    <property type="match status" value="1"/>
</dbReference>
<dbReference type="GO" id="GO:0009073">
    <property type="term" value="P:aromatic amino acid family biosynthetic process"/>
    <property type="evidence" value="ECO:0007669"/>
    <property type="project" value="UniProtKB-KW"/>
</dbReference>
<keyword evidence="7 11" id="KW-0418">Kinase</keyword>
<organism evidence="12">
    <name type="scientific">Mizugakiibacter sediminis</name>
    <dbReference type="NCBI Taxonomy" id="1475481"/>
    <lineage>
        <taxon>Bacteria</taxon>
        <taxon>Pseudomonadati</taxon>
        <taxon>Pseudomonadota</taxon>
        <taxon>Gammaproteobacteria</taxon>
        <taxon>Lysobacterales</taxon>
        <taxon>Rhodanobacteraceae</taxon>
        <taxon>Mizugakiibacter</taxon>
    </lineage>
</organism>
<keyword evidence="13" id="KW-1185">Reference proteome</keyword>
<feature type="binding site" evidence="11">
    <location>
        <position position="60"/>
    </location>
    <ligand>
        <name>substrate</name>
    </ligand>
</feature>
<dbReference type="HAMAP" id="MF_00109">
    <property type="entry name" value="Shikimate_kinase"/>
    <property type="match status" value="1"/>
</dbReference>
<dbReference type="GO" id="GO:0008652">
    <property type="term" value="P:amino acid biosynthetic process"/>
    <property type="evidence" value="ECO:0007669"/>
    <property type="project" value="UniProtKB-KW"/>
</dbReference>
<dbReference type="PRINTS" id="PR01100">
    <property type="entry name" value="SHIKIMTKNASE"/>
</dbReference>
<keyword evidence="11" id="KW-0479">Metal-binding</keyword>
<feature type="binding site" evidence="11">
    <location>
        <position position="36"/>
    </location>
    <ligand>
        <name>substrate</name>
    </ligand>
</feature>
<feature type="binding site" evidence="11">
    <location>
        <position position="139"/>
    </location>
    <ligand>
        <name>substrate</name>
    </ligand>
</feature>
<accession>A0A0K8QK03</accession>
<evidence type="ECO:0000256" key="10">
    <source>
        <dbReference type="ARBA" id="ARBA00048567"/>
    </source>
</evidence>
<dbReference type="GO" id="GO:0009423">
    <property type="term" value="P:chorismate biosynthetic process"/>
    <property type="evidence" value="ECO:0007669"/>
    <property type="project" value="UniProtKB-UniRule"/>
</dbReference>
<comment type="caution">
    <text evidence="11">Lacks conserved residue(s) required for the propagation of feature annotation.</text>
</comment>
<evidence type="ECO:0000256" key="4">
    <source>
        <dbReference type="ARBA" id="ARBA00022605"/>
    </source>
</evidence>
<keyword evidence="4 11" id="KW-0028">Amino-acid biosynthesis</keyword>
<evidence type="ECO:0000256" key="6">
    <source>
        <dbReference type="ARBA" id="ARBA00022741"/>
    </source>
</evidence>
<feature type="binding site" evidence="11">
    <location>
        <position position="120"/>
    </location>
    <ligand>
        <name>ATP</name>
        <dbReference type="ChEBI" id="CHEBI:30616"/>
    </ligand>
</feature>
<reference evidence="12" key="1">
    <citation type="submission" date="2015-08" db="EMBL/GenBank/DDBJ databases">
        <title>Complete DNA Sequence of Pseudomonas syringae pv. actinidiae, the Causal Agent of Kiwifruit Canker Disease.</title>
        <authorList>
            <person name="Rikkerink E.H.A."/>
            <person name="Fineran P.C."/>
        </authorList>
    </citation>
    <scope>NUCLEOTIDE SEQUENCE</scope>
    <source>
        <strain evidence="12">SkMP5</strain>
    </source>
</reference>
<evidence type="ECO:0000256" key="5">
    <source>
        <dbReference type="ARBA" id="ARBA00022679"/>
    </source>
</evidence>
<dbReference type="EC" id="2.7.1.71" evidence="3 11"/>
<comment type="catalytic activity">
    <reaction evidence="10 11">
        <text>shikimate + ATP = 3-phosphoshikimate + ADP + H(+)</text>
        <dbReference type="Rhea" id="RHEA:13121"/>
        <dbReference type="ChEBI" id="CHEBI:15378"/>
        <dbReference type="ChEBI" id="CHEBI:30616"/>
        <dbReference type="ChEBI" id="CHEBI:36208"/>
        <dbReference type="ChEBI" id="CHEBI:145989"/>
        <dbReference type="ChEBI" id="CHEBI:456216"/>
        <dbReference type="EC" id="2.7.1.71"/>
    </reaction>
</comment>
<dbReference type="GO" id="GO:0005524">
    <property type="term" value="F:ATP binding"/>
    <property type="evidence" value="ECO:0007669"/>
    <property type="project" value="UniProtKB-UniRule"/>
</dbReference>
<dbReference type="GO" id="GO:0005829">
    <property type="term" value="C:cytosol"/>
    <property type="evidence" value="ECO:0007669"/>
    <property type="project" value="TreeGrafter"/>
</dbReference>
<evidence type="ECO:0000313" key="12">
    <source>
        <dbReference type="EMBL" id="GAP65139.1"/>
    </source>
</evidence>
<dbReference type="Proteomes" id="UP000253740">
    <property type="component" value="Unassembled WGS sequence"/>
</dbReference>
<keyword evidence="6 11" id="KW-0547">Nucleotide-binding</keyword>
<keyword evidence="11" id="KW-0460">Magnesium</keyword>
<gene>
    <name evidence="11" type="primary">aroK</name>
    <name evidence="12" type="ORF">MBSD_n0428</name>
</gene>
<sequence length="182" mass="19893">MNPSSNLFLIGPMGAGKSSIGRALATHYGMAFVDLDHEIEARTGAAIPLIFELEQEAGFRRREAALLEEFSARSGVVLATGGGAVLAETNRCLLAARGFVVYLEARLEDQLERLARDRLRPLLAHADRRERLDALNRARDPLYRAVADLVVPGRRETVPLACARAVALLDAHWQRLAPTEAA</sequence>
<evidence type="ECO:0000256" key="8">
    <source>
        <dbReference type="ARBA" id="ARBA00022840"/>
    </source>
</evidence>
<dbReference type="CDD" id="cd00464">
    <property type="entry name" value="SK"/>
    <property type="match status" value="1"/>
</dbReference>
<dbReference type="Pfam" id="PF01202">
    <property type="entry name" value="SKI"/>
    <property type="match status" value="1"/>
</dbReference>
<dbReference type="InterPro" id="IPR031322">
    <property type="entry name" value="Shikimate/glucono_kinase"/>
</dbReference>
<dbReference type="UniPathway" id="UPA00053">
    <property type="reaction ID" value="UER00088"/>
</dbReference>
<dbReference type="AlphaFoldDB" id="A0A0K8QK03"/>
<dbReference type="OrthoDB" id="9800332at2"/>
<keyword evidence="11" id="KW-0963">Cytoplasm</keyword>
<dbReference type="InterPro" id="IPR027417">
    <property type="entry name" value="P-loop_NTPase"/>
</dbReference>
<dbReference type="SUPFAM" id="SSF52540">
    <property type="entry name" value="P-loop containing nucleoside triphosphate hydrolases"/>
    <property type="match status" value="1"/>
</dbReference>
<dbReference type="EMBL" id="DF970151">
    <property type="protein sequence ID" value="GAP65139.1"/>
    <property type="molecule type" value="Genomic_DNA"/>
</dbReference>
<comment type="pathway">
    <text evidence="1 11">Metabolic intermediate biosynthesis; chorismate biosynthesis; chorismate from D-erythrose 4-phosphate and phosphoenolpyruvate: step 5/7.</text>
</comment>
<comment type="subunit">
    <text evidence="11">Monomer.</text>
</comment>
<evidence type="ECO:0000256" key="7">
    <source>
        <dbReference type="ARBA" id="ARBA00022777"/>
    </source>
</evidence>
<dbReference type="RefSeq" id="WP_062534657.1">
    <property type="nucleotide sequence ID" value="NZ_DF970151.1"/>
</dbReference>
<dbReference type="InterPro" id="IPR023000">
    <property type="entry name" value="Shikimate_kinase_CS"/>
</dbReference>
<comment type="similarity">
    <text evidence="2 11">Belongs to the shikimate kinase family.</text>
</comment>
<feature type="binding site" evidence="11">
    <location>
        <begin position="14"/>
        <end position="19"/>
    </location>
    <ligand>
        <name>ATP</name>
        <dbReference type="ChEBI" id="CHEBI:30616"/>
    </ligand>
</feature>
<evidence type="ECO:0000313" key="13">
    <source>
        <dbReference type="Proteomes" id="UP000253740"/>
    </source>
</evidence>
<dbReference type="STRING" id="1475481.GCA_000953855_00435"/>
<dbReference type="InterPro" id="IPR000623">
    <property type="entry name" value="Shikimate_kinase/TSH1"/>
</dbReference>
<comment type="subcellular location">
    <subcellularLocation>
        <location evidence="11">Cytoplasm</location>
    </subcellularLocation>
</comment>